<accession>A0A6J7G7U3</accession>
<gene>
    <name evidence="1" type="ORF">UFOPK2754_00837</name>
    <name evidence="2" type="ORF">UFOPK3543_00876</name>
</gene>
<proteinExistence type="predicted"/>
<dbReference type="EMBL" id="CAEZYR010000022">
    <property type="protein sequence ID" value="CAB4736090.1"/>
    <property type="molecule type" value="Genomic_DNA"/>
</dbReference>
<reference evidence="2" key="1">
    <citation type="submission" date="2020-05" db="EMBL/GenBank/DDBJ databases">
        <authorList>
            <person name="Chiriac C."/>
            <person name="Salcher M."/>
            <person name="Ghai R."/>
            <person name="Kavagutti S V."/>
        </authorList>
    </citation>
    <scope>NUCLEOTIDE SEQUENCE</scope>
</reference>
<organism evidence="2">
    <name type="scientific">freshwater metagenome</name>
    <dbReference type="NCBI Taxonomy" id="449393"/>
    <lineage>
        <taxon>unclassified sequences</taxon>
        <taxon>metagenomes</taxon>
        <taxon>ecological metagenomes</taxon>
    </lineage>
</organism>
<dbReference type="AlphaFoldDB" id="A0A6J7G7U3"/>
<sequence>MVAMNVTAIDPTAHYLTVWPAGEAQPDSSNLNFYAGTTIPNLVVVKLPSSGKLSVFNSTGSTGIIIDVAGYISSPSSG</sequence>
<name>A0A6J7G7U3_9ZZZZ</name>
<dbReference type="EMBL" id="CAFBMH010000022">
    <property type="protein sequence ID" value="CAB4901275.1"/>
    <property type="molecule type" value="Genomic_DNA"/>
</dbReference>
<evidence type="ECO:0000313" key="1">
    <source>
        <dbReference type="EMBL" id="CAB4736090.1"/>
    </source>
</evidence>
<protein>
    <submittedName>
        <fullName evidence="2">Unannotated protein</fullName>
    </submittedName>
</protein>
<evidence type="ECO:0000313" key="2">
    <source>
        <dbReference type="EMBL" id="CAB4901275.1"/>
    </source>
</evidence>